<evidence type="ECO:0000256" key="1">
    <source>
        <dbReference type="ARBA" id="ARBA00023015"/>
    </source>
</evidence>
<dbReference type="PRINTS" id="PR00035">
    <property type="entry name" value="HTHGNTR"/>
</dbReference>
<dbReference type="OrthoDB" id="9813468at2"/>
<dbReference type="InterPro" id="IPR036388">
    <property type="entry name" value="WH-like_DNA-bd_sf"/>
</dbReference>
<gene>
    <name evidence="5" type="ORF">CYJ28_04005</name>
</gene>
<evidence type="ECO:0000313" key="6">
    <source>
        <dbReference type="Proteomes" id="UP000234239"/>
    </source>
</evidence>
<proteinExistence type="predicted"/>
<dbReference type="Pfam" id="PF07702">
    <property type="entry name" value="UTRA"/>
    <property type="match status" value="1"/>
</dbReference>
<dbReference type="InterPro" id="IPR036390">
    <property type="entry name" value="WH_DNA-bd_sf"/>
</dbReference>
<evidence type="ECO:0000256" key="2">
    <source>
        <dbReference type="ARBA" id="ARBA00023125"/>
    </source>
</evidence>
<reference evidence="5 6" key="1">
    <citation type="submission" date="2017-12" db="EMBL/GenBank/DDBJ databases">
        <title>Phylogenetic diversity of female urinary microbiome.</title>
        <authorList>
            <person name="Thomas-White K."/>
            <person name="Wolfe A.J."/>
        </authorList>
    </citation>
    <scope>NUCLEOTIDE SEQUENCE [LARGE SCALE GENOMIC DNA]</scope>
    <source>
        <strain evidence="5 6">UMB0139</strain>
    </source>
</reference>
<dbReference type="GO" id="GO:0003677">
    <property type="term" value="F:DNA binding"/>
    <property type="evidence" value="ECO:0007669"/>
    <property type="project" value="UniProtKB-KW"/>
</dbReference>
<evidence type="ECO:0000259" key="4">
    <source>
        <dbReference type="PROSITE" id="PS50949"/>
    </source>
</evidence>
<dbReference type="CDD" id="cd07377">
    <property type="entry name" value="WHTH_GntR"/>
    <property type="match status" value="1"/>
</dbReference>
<dbReference type="Gene3D" id="3.40.1410.10">
    <property type="entry name" value="Chorismate lyase-like"/>
    <property type="match status" value="1"/>
</dbReference>
<accession>A0A2I1MQ65</accession>
<dbReference type="Proteomes" id="UP000234239">
    <property type="component" value="Unassembled WGS sequence"/>
</dbReference>
<dbReference type="GO" id="GO:0045892">
    <property type="term" value="P:negative regulation of DNA-templated transcription"/>
    <property type="evidence" value="ECO:0007669"/>
    <property type="project" value="TreeGrafter"/>
</dbReference>
<dbReference type="PANTHER" id="PTHR44846">
    <property type="entry name" value="MANNOSYL-D-GLYCERATE TRANSPORT/METABOLISM SYSTEM REPRESSOR MNGR-RELATED"/>
    <property type="match status" value="1"/>
</dbReference>
<dbReference type="InterPro" id="IPR028978">
    <property type="entry name" value="Chorismate_lyase_/UTRA_dom_sf"/>
</dbReference>
<feature type="domain" description="HTH gntR-type" evidence="4">
    <location>
        <begin position="2"/>
        <end position="70"/>
    </location>
</feature>
<dbReference type="SUPFAM" id="SSF64288">
    <property type="entry name" value="Chorismate lyase-like"/>
    <property type="match status" value="1"/>
</dbReference>
<keyword evidence="2" id="KW-0238">DNA-binding</keyword>
<dbReference type="PANTHER" id="PTHR44846:SF1">
    <property type="entry name" value="MANNOSYL-D-GLYCERATE TRANSPORT_METABOLISM SYSTEM REPRESSOR MNGR-RELATED"/>
    <property type="match status" value="1"/>
</dbReference>
<dbReference type="SUPFAM" id="SSF46785">
    <property type="entry name" value="Winged helix' DNA-binding domain"/>
    <property type="match status" value="1"/>
</dbReference>
<comment type="caution">
    <text evidence="5">The sequence shown here is derived from an EMBL/GenBank/DDBJ whole genome shotgun (WGS) entry which is preliminary data.</text>
</comment>
<dbReference type="InterPro" id="IPR000524">
    <property type="entry name" value="Tscrpt_reg_HTH_GntR"/>
</dbReference>
<protein>
    <submittedName>
        <fullName evidence="5">GntR family transcriptional regulator</fullName>
    </submittedName>
</protein>
<keyword evidence="3" id="KW-0804">Transcription</keyword>
<dbReference type="PROSITE" id="PS50949">
    <property type="entry name" value="HTH_GNTR"/>
    <property type="match status" value="1"/>
</dbReference>
<dbReference type="Gene3D" id="1.10.10.10">
    <property type="entry name" value="Winged helix-like DNA-binding domain superfamily/Winged helix DNA-binding domain"/>
    <property type="match status" value="1"/>
</dbReference>
<evidence type="ECO:0000313" key="5">
    <source>
        <dbReference type="EMBL" id="PKZ22284.1"/>
    </source>
</evidence>
<dbReference type="Pfam" id="PF00392">
    <property type="entry name" value="GntR"/>
    <property type="match status" value="1"/>
</dbReference>
<sequence length="235" mass="26919">MSKLHEQVADDLRKKIENGTYPENSLIPKELDLVKEYEVSRTTIRTAIQTLVDEGYLHRKKKAGTKVISSKIDQSFTHIIESYNDEMKRKGLDPSTQVITQVVISADNEVAEALEIRKGNPVIKLIRLRFSNNVPIVLVTTYIPYEGNESLESVDFTSQSFYHTLKNMDKEITQIKRHLEIRKADETEAALLNIAKDDPLYYFKSVARIADNTPIEYSKSTYRGDINSFSFVIKV</sequence>
<evidence type="ECO:0000256" key="3">
    <source>
        <dbReference type="ARBA" id="ARBA00023163"/>
    </source>
</evidence>
<dbReference type="SMART" id="SM00345">
    <property type="entry name" value="HTH_GNTR"/>
    <property type="match status" value="1"/>
</dbReference>
<dbReference type="SMART" id="SM00866">
    <property type="entry name" value="UTRA"/>
    <property type="match status" value="1"/>
</dbReference>
<dbReference type="AlphaFoldDB" id="A0A2I1MQ65"/>
<dbReference type="InterPro" id="IPR011663">
    <property type="entry name" value="UTRA"/>
</dbReference>
<dbReference type="GO" id="GO:0003700">
    <property type="term" value="F:DNA-binding transcription factor activity"/>
    <property type="evidence" value="ECO:0007669"/>
    <property type="project" value="InterPro"/>
</dbReference>
<dbReference type="InterPro" id="IPR050679">
    <property type="entry name" value="Bact_HTH_transcr_reg"/>
</dbReference>
<keyword evidence="1" id="KW-0805">Transcription regulation</keyword>
<dbReference type="RefSeq" id="WP_070486330.1">
    <property type="nucleotide sequence ID" value="NZ_CAJHKM010000001.1"/>
</dbReference>
<organism evidence="5 6">
    <name type="scientific">Aerococcus sanguinicola</name>
    <dbReference type="NCBI Taxonomy" id="119206"/>
    <lineage>
        <taxon>Bacteria</taxon>
        <taxon>Bacillati</taxon>
        <taxon>Bacillota</taxon>
        <taxon>Bacilli</taxon>
        <taxon>Lactobacillales</taxon>
        <taxon>Aerococcaceae</taxon>
        <taxon>Aerococcus</taxon>
    </lineage>
</organism>
<name>A0A2I1MQ65_9LACT</name>
<dbReference type="EMBL" id="PKGY01000002">
    <property type="protein sequence ID" value="PKZ22284.1"/>
    <property type="molecule type" value="Genomic_DNA"/>
</dbReference>